<dbReference type="InterPro" id="IPR019775">
    <property type="entry name" value="WD40_repeat_CS"/>
</dbReference>
<dbReference type="AlphaFoldDB" id="A0A4S4D7Y7"/>
<dbReference type="Proteomes" id="UP000306102">
    <property type="component" value="Unassembled WGS sequence"/>
</dbReference>
<dbReference type="PANTHER" id="PTHR19932">
    <property type="entry name" value="WD REPEAT AND HMG-BOX DNA BINDING PROTEIN"/>
    <property type="match status" value="1"/>
</dbReference>
<organism evidence="10 11">
    <name type="scientific">Camellia sinensis var. sinensis</name>
    <name type="common">China tea</name>
    <dbReference type="NCBI Taxonomy" id="542762"/>
    <lineage>
        <taxon>Eukaryota</taxon>
        <taxon>Viridiplantae</taxon>
        <taxon>Streptophyta</taxon>
        <taxon>Embryophyta</taxon>
        <taxon>Tracheophyta</taxon>
        <taxon>Spermatophyta</taxon>
        <taxon>Magnoliopsida</taxon>
        <taxon>eudicotyledons</taxon>
        <taxon>Gunneridae</taxon>
        <taxon>Pentapetalae</taxon>
        <taxon>asterids</taxon>
        <taxon>Ericales</taxon>
        <taxon>Theaceae</taxon>
        <taxon>Camellia</taxon>
    </lineage>
</organism>
<dbReference type="CDD" id="cd00200">
    <property type="entry name" value="WD40"/>
    <property type="match status" value="1"/>
</dbReference>
<keyword evidence="11" id="KW-1185">Reference proteome</keyword>
<name>A0A4S4D7Y7_CAMSN</name>
<feature type="compositionally biased region" description="Basic and acidic residues" evidence="6">
    <location>
        <begin position="626"/>
        <end position="638"/>
    </location>
</feature>
<comment type="subcellular location">
    <subcellularLocation>
        <location evidence="1">Nucleus</location>
    </subcellularLocation>
</comment>
<dbReference type="GO" id="GO:0006281">
    <property type="term" value="P:DNA repair"/>
    <property type="evidence" value="ECO:0007669"/>
    <property type="project" value="TreeGrafter"/>
</dbReference>
<dbReference type="Gene3D" id="2.130.10.10">
    <property type="entry name" value="YVTN repeat-like/Quinoprotein amine dehydrogenase"/>
    <property type="match status" value="2"/>
</dbReference>
<comment type="caution">
    <text evidence="10">The sequence shown here is derived from an EMBL/GenBank/DDBJ whole genome shotgun (WGS) entry which is preliminary data.</text>
</comment>
<protein>
    <submittedName>
        <fullName evidence="10">Uncharacterized protein</fullName>
    </submittedName>
</protein>
<evidence type="ECO:0000259" key="8">
    <source>
        <dbReference type="Pfam" id="PF20946"/>
    </source>
</evidence>
<dbReference type="EMBL" id="SDRB02012176">
    <property type="protein sequence ID" value="THF98552.1"/>
    <property type="molecule type" value="Genomic_DNA"/>
</dbReference>
<evidence type="ECO:0000256" key="3">
    <source>
        <dbReference type="ARBA" id="ARBA00022737"/>
    </source>
</evidence>
<feature type="repeat" description="WD" evidence="5">
    <location>
        <begin position="368"/>
        <end position="409"/>
    </location>
</feature>
<feature type="domain" description="WDHD1/CFT4 helical bundle" evidence="8">
    <location>
        <begin position="943"/>
        <end position="1046"/>
    </location>
</feature>
<accession>A0A4S4D7Y7</accession>
<dbReference type="InterPro" id="IPR022100">
    <property type="entry name" value="WDHD1/CFT4_beta-prop_2nd"/>
</dbReference>
<feature type="compositionally biased region" description="Polar residues" evidence="6">
    <location>
        <begin position="1149"/>
        <end position="1165"/>
    </location>
</feature>
<feature type="compositionally biased region" description="Basic and acidic residues" evidence="6">
    <location>
        <begin position="138"/>
        <end position="160"/>
    </location>
</feature>
<dbReference type="Pfam" id="PF12341">
    <property type="entry name" value="Mcl1_mid"/>
    <property type="match status" value="1"/>
</dbReference>
<dbReference type="InterPro" id="IPR036322">
    <property type="entry name" value="WD40_repeat_dom_sf"/>
</dbReference>
<evidence type="ECO:0000259" key="7">
    <source>
        <dbReference type="Pfam" id="PF12341"/>
    </source>
</evidence>
<feature type="domain" description="WDHD1/CFT4 second beta-propeller" evidence="7">
    <location>
        <begin position="651"/>
        <end position="934"/>
    </location>
</feature>
<evidence type="ECO:0000256" key="1">
    <source>
        <dbReference type="ARBA" id="ARBA00004123"/>
    </source>
</evidence>
<dbReference type="FunFam" id="2.130.10.10:FF:002324">
    <property type="entry name" value="Transducin family protein / WD-40 repeat family protein"/>
    <property type="match status" value="1"/>
</dbReference>
<feature type="region of interest" description="Disordered" evidence="6">
    <location>
        <begin position="563"/>
        <end position="599"/>
    </location>
</feature>
<dbReference type="PROSITE" id="PS00678">
    <property type="entry name" value="WD_REPEATS_1"/>
    <property type="match status" value="1"/>
</dbReference>
<dbReference type="STRING" id="542762.A0A4S4D7Y7"/>
<dbReference type="InterPro" id="IPR048591">
    <property type="entry name" value="WDHD1/CFT4_hel"/>
</dbReference>
<evidence type="ECO:0000256" key="2">
    <source>
        <dbReference type="ARBA" id="ARBA00022574"/>
    </source>
</evidence>
<evidence type="ECO:0000259" key="9">
    <source>
        <dbReference type="Pfam" id="PF24817"/>
    </source>
</evidence>
<dbReference type="GO" id="GO:0043596">
    <property type="term" value="C:nuclear replication fork"/>
    <property type="evidence" value="ECO:0007669"/>
    <property type="project" value="TreeGrafter"/>
</dbReference>
<feature type="repeat" description="WD" evidence="5">
    <location>
        <begin position="284"/>
        <end position="325"/>
    </location>
</feature>
<feature type="repeat" description="WD" evidence="5">
    <location>
        <begin position="460"/>
        <end position="501"/>
    </location>
</feature>
<dbReference type="GO" id="GO:0000278">
    <property type="term" value="P:mitotic cell cycle"/>
    <property type="evidence" value="ECO:0007669"/>
    <property type="project" value="TreeGrafter"/>
</dbReference>
<dbReference type="Pfam" id="PF20946">
    <property type="entry name" value="Ctf4_C"/>
    <property type="match status" value="1"/>
</dbReference>
<gene>
    <name evidence="10" type="ORF">TEA_020095</name>
</gene>
<dbReference type="GO" id="GO:0006261">
    <property type="term" value="P:DNA-templated DNA replication"/>
    <property type="evidence" value="ECO:0007669"/>
    <property type="project" value="TreeGrafter"/>
</dbReference>
<dbReference type="PROSITE" id="PS50082">
    <property type="entry name" value="WD_REPEATS_2"/>
    <property type="match status" value="3"/>
</dbReference>
<feature type="compositionally biased region" description="Pro residues" evidence="6">
    <location>
        <begin position="125"/>
        <end position="136"/>
    </location>
</feature>
<reference evidence="10 11" key="1">
    <citation type="journal article" date="2018" name="Proc. Natl. Acad. Sci. U.S.A.">
        <title>Draft genome sequence of Camellia sinensis var. sinensis provides insights into the evolution of the tea genome and tea quality.</title>
        <authorList>
            <person name="Wei C."/>
            <person name="Yang H."/>
            <person name="Wang S."/>
            <person name="Zhao J."/>
            <person name="Liu C."/>
            <person name="Gao L."/>
            <person name="Xia E."/>
            <person name="Lu Y."/>
            <person name="Tai Y."/>
            <person name="She G."/>
            <person name="Sun J."/>
            <person name="Cao H."/>
            <person name="Tong W."/>
            <person name="Gao Q."/>
            <person name="Li Y."/>
            <person name="Deng W."/>
            <person name="Jiang X."/>
            <person name="Wang W."/>
            <person name="Chen Q."/>
            <person name="Zhang S."/>
            <person name="Li H."/>
            <person name="Wu J."/>
            <person name="Wang P."/>
            <person name="Li P."/>
            <person name="Shi C."/>
            <person name="Zheng F."/>
            <person name="Jian J."/>
            <person name="Huang B."/>
            <person name="Shan D."/>
            <person name="Shi M."/>
            <person name="Fang C."/>
            <person name="Yue Y."/>
            <person name="Li F."/>
            <person name="Li D."/>
            <person name="Wei S."/>
            <person name="Han B."/>
            <person name="Jiang C."/>
            <person name="Yin Y."/>
            <person name="Xia T."/>
            <person name="Zhang Z."/>
            <person name="Bennetzen J.L."/>
            <person name="Zhao S."/>
            <person name="Wan X."/>
        </authorList>
    </citation>
    <scope>NUCLEOTIDE SEQUENCE [LARGE SCALE GENOMIC DNA]</scope>
    <source>
        <strain evidence="11">cv. Shuchazao</strain>
        <tissue evidence="10">Leaf</tissue>
    </source>
</reference>
<dbReference type="Pfam" id="PF24817">
    <property type="entry name" value="WD40_WDHD1_1st"/>
    <property type="match status" value="1"/>
</dbReference>
<dbReference type="PANTHER" id="PTHR19932:SF10">
    <property type="entry name" value="WD REPEAT AND HMG-BOX DNA-BINDING PROTEIN 1"/>
    <property type="match status" value="1"/>
</dbReference>
<feature type="domain" description="WDHD1 first WD40" evidence="9">
    <location>
        <begin position="249"/>
        <end position="531"/>
    </location>
</feature>
<dbReference type="PROSITE" id="PS50294">
    <property type="entry name" value="WD_REPEATS_REGION"/>
    <property type="match status" value="3"/>
</dbReference>
<evidence type="ECO:0000256" key="5">
    <source>
        <dbReference type="PROSITE-ProRule" id="PRU00221"/>
    </source>
</evidence>
<dbReference type="InterPro" id="IPR057646">
    <property type="entry name" value="WD40_WDHD1_1st"/>
</dbReference>
<evidence type="ECO:0000313" key="11">
    <source>
        <dbReference type="Proteomes" id="UP000306102"/>
    </source>
</evidence>
<dbReference type="SMART" id="SM00320">
    <property type="entry name" value="WD40"/>
    <property type="match status" value="5"/>
</dbReference>
<evidence type="ECO:0000313" key="10">
    <source>
        <dbReference type="EMBL" id="THF98552.1"/>
    </source>
</evidence>
<feature type="region of interest" description="Disordered" evidence="6">
    <location>
        <begin position="99"/>
        <end position="160"/>
    </location>
</feature>
<keyword evidence="2 5" id="KW-0853">WD repeat</keyword>
<dbReference type="InterPro" id="IPR015943">
    <property type="entry name" value="WD40/YVTN_repeat-like_dom_sf"/>
</dbReference>
<feature type="compositionally biased region" description="Basic and acidic residues" evidence="6">
    <location>
        <begin position="113"/>
        <end position="124"/>
    </location>
</feature>
<feature type="region of interest" description="Disordered" evidence="6">
    <location>
        <begin position="1112"/>
        <end position="1172"/>
    </location>
</feature>
<evidence type="ECO:0000256" key="6">
    <source>
        <dbReference type="SAM" id="MobiDB-lite"/>
    </source>
</evidence>
<feature type="compositionally biased region" description="Basic and acidic residues" evidence="6">
    <location>
        <begin position="1112"/>
        <end position="1148"/>
    </location>
</feature>
<keyword evidence="4" id="KW-0539">Nucleus</keyword>
<evidence type="ECO:0000256" key="4">
    <source>
        <dbReference type="ARBA" id="ARBA00023242"/>
    </source>
</evidence>
<dbReference type="InterPro" id="IPR001680">
    <property type="entry name" value="WD40_rpt"/>
</dbReference>
<sequence length="1250" mass="137409">MIVATMVVVEELQQRLSGRGDDTDLNRCLYLFRLNLISIVCNHELQENPLTLPQVQDSAPLLRCLVDCNLGTCPAGSGQRPLQRSPRCPVDCNLGTCPAGSGQRPLQRSPRSNRCDAVADRSDLPEPPVRAPPAEPPRQSENDARARVEGKRGGGGADRREAERLGVLEADRDSESVVELRVRVRCFVGVGGESEGVSDEAFEALDCWICVVVCASHEEEEEDQQLAMKIRTVKLREAHKNNGAATYCSILWDLQAQHIVTSSSSDSSIFIHDPLLLSSPPSILRNHRDGVTSLALSPNSTCLASGSMDHSVKLYKFPGGEFQTNITRFTLPIRVLAFNKSGSMLAAAGDDEGIKLINTIDGSIARVLKGHKGSVTGLAFDPKSEYLGSLDSVGTVIYWELQSGIALHTLKGIAPDTGLDFSVMNILCWSPDGEVLAVPGLKNDVVMYDRDTAEKLFSLRGDHVERICFLSWSPNGKYMATSGLDRQVLIWDVDQRLDIDRQKFDDVICCMSWKPTGNALAVIDAMGKYGIWESAVPSSMKSPTEGIPSLQSKNNNGLLLFDEEEEEEEPNISGSLSDLGEDSHDESEPPSRKRLRKQSVYSDDFDEEINDDLSLLPKSQKKASHSRKETMEKGKEVQKSTIISAGSKMQEAFQPGSTPMQPGKRRFLCYNMLGSITTIEHDGYSHIEIDFHDTGRGPRVPSMTDYFGFTMAALNENGSVFANPCKGEKGMSTLMYRPFSSWANNSEWSMRFEEEEVKVVALGTAWVAAVTSLNFLRIFSEGGLQRNVLSLDGPVVTASGFRDELAVVTRGSPSLPSNDQMLEFRVFNIHIGTQTLRGQLPLTPGSHLTWFGFSEEGQLCSFDSKGVLRVFNDQYGGSWLPLFSSTKIKKLEENYWVVGLNATKLFCVVCKSPDSFPQVIPKPMLTLLDLSFPLASSDLGADNLENEFILNNLYLSQINKRIEEMVAIGQDTTSLDDEAFNMEASLDRCILKLIASCCNGDKLVRAIELVKLLSLEKSVKGAIKLVTALKLPNLAERFSTILEERMLNETTTATAFPLTNLNTDTSVKADFVASKSFASMENIRTSEPAILSSSQNLSSPPFMKKGISEEAAKAGKMKMEQKKSAKSENTGEVKNDGEAKSGEVKKVSEANQAQIRPSNPFAKSSNKQEKTSLFESLKKMKNDSTAKHLARSLDFDKSEVLFSANAYASVELRNSICNILGVVQAKYLGLPSSWGKPKANILRVAQQFLE</sequence>
<proteinExistence type="predicted"/>
<dbReference type="SUPFAM" id="SSF50978">
    <property type="entry name" value="WD40 repeat-like"/>
    <property type="match status" value="1"/>
</dbReference>
<dbReference type="GO" id="GO:0003682">
    <property type="term" value="F:chromatin binding"/>
    <property type="evidence" value="ECO:0007669"/>
    <property type="project" value="TreeGrafter"/>
</dbReference>
<keyword evidence="3" id="KW-0677">Repeat</keyword>
<feature type="region of interest" description="Disordered" evidence="6">
    <location>
        <begin position="611"/>
        <end position="638"/>
    </location>
</feature>